<evidence type="ECO:0000256" key="6">
    <source>
        <dbReference type="ARBA" id="ARBA00022989"/>
    </source>
</evidence>
<keyword evidence="2" id="KW-0813">Transport</keyword>
<protein>
    <recommendedName>
        <fullName evidence="9">Multidrug-efflux transporter</fullName>
    </recommendedName>
</protein>
<keyword evidence="12" id="KW-1185">Reference proteome</keyword>
<dbReference type="PANTHER" id="PTHR43298:SF2">
    <property type="entry name" value="FMN_FAD EXPORTER YEEO-RELATED"/>
    <property type="match status" value="1"/>
</dbReference>
<keyword evidence="7" id="KW-0406">Ion transport</keyword>
<dbReference type="Proteomes" id="UP001162741">
    <property type="component" value="Chromosome"/>
</dbReference>
<reference evidence="11" key="1">
    <citation type="submission" date="2022-10" db="EMBL/GenBank/DDBJ databases">
        <title>Chitinophaga sp. nov., isolated from soil.</title>
        <authorList>
            <person name="Jeon C.O."/>
        </authorList>
    </citation>
    <scope>NUCLEOTIDE SEQUENCE</scope>
    <source>
        <strain evidence="11">R8</strain>
    </source>
</reference>
<feature type="transmembrane region" description="Helical" evidence="10">
    <location>
        <begin position="273"/>
        <end position="295"/>
    </location>
</feature>
<dbReference type="RefSeq" id="WP_264282180.1">
    <property type="nucleotide sequence ID" value="NZ_CP107006.1"/>
</dbReference>
<dbReference type="PIRSF" id="PIRSF006603">
    <property type="entry name" value="DinF"/>
    <property type="match status" value="1"/>
</dbReference>
<organism evidence="11 12">
    <name type="scientific">Chitinophaga horti</name>
    <dbReference type="NCBI Taxonomy" id="2920382"/>
    <lineage>
        <taxon>Bacteria</taxon>
        <taxon>Pseudomonadati</taxon>
        <taxon>Bacteroidota</taxon>
        <taxon>Chitinophagia</taxon>
        <taxon>Chitinophagales</taxon>
        <taxon>Chitinophagaceae</taxon>
        <taxon>Chitinophaga</taxon>
    </lineage>
</organism>
<evidence type="ECO:0000256" key="4">
    <source>
        <dbReference type="ARBA" id="ARBA00022475"/>
    </source>
</evidence>
<accession>A0ABY6J3K2</accession>
<proteinExistence type="predicted"/>
<evidence type="ECO:0000256" key="10">
    <source>
        <dbReference type="SAM" id="Phobius"/>
    </source>
</evidence>
<evidence type="ECO:0000256" key="1">
    <source>
        <dbReference type="ARBA" id="ARBA00004651"/>
    </source>
</evidence>
<feature type="transmembrane region" description="Helical" evidence="10">
    <location>
        <begin position="132"/>
        <end position="151"/>
    </location>
</feature>
<evidence type="ECO:0000256" key="3">
    <source>
        <dbReference type="ARBA" id="ARBA00022449"/>
    </source>
</evidence>
<dbReference type="EMBL" id="CP107006">
    <property type="protein sequence ID" value="UYQ94253.1"/>
    <property type="molecule type" value="Genomic_DNA"/>
</dbReference>
<feature type="transmembrane region" description="Helical" evidence="10">
    <location>
        <begin position="355"/>
        <end position="374"/>
    </location>
</feature>
<feature type="transmembrane region" description="Helical" evidence="10">
    <location>
        <begin position="158"/>
        <end position="180"/>
    </location>
</feature>
<feature type="transmembrane region" description="Helical" evidence="10">
    <location>
        <begin position="91"/>
        <end position="112"/>
    </location>
</feature>
<comment type="subcellular location">
    <subcellularLocation>
        <location evidence="1">Cell membrane</location>
        <topology evidence="1">Multi-pass membrane protein</topology>
    </subcellularLocation>
</comment>
<gene>
    <name evidence="11" type="ORF">MKQ68_04000</name>
</gene>
<feature type="transmembrane region" description="Helical" evidence="10">
    <location>
        <begin position="386"/>
        <end position="407"/>
    </location>
</feature>
<evidence type="ECO:0000256" key="8">
    <source>
        <dbReference type="ARBA" id="ARBA00023136"/>
    </source>
</evidence>
<dbReference type="CDD" id="cd13133">
    <property type="entry name" value="MATE_like_7"/>
    <property type="match status" value="1"/>
</dbReference>
<keyword evidence="6 10" id="KW-1133">Transmembrane helix</keyword>
<feature type="transmembrane region" description="Helical" evidence="10">
    <location>
        <begin position="51"/>
        <end position="71"/>
    </location>
</feature>
<evidence type="ECO:0000313" key="12">
    <source>
        <dbReference type="Proteomes" id="UP001162741"/>
    </source>
</evidence>
<keyword evidence="4" id="KW-1003">Cell membrane</keyword>
<evidence type="ECO:0000256" key="2">
    <source>
        <dbReference type="ARBA" id="ARBA00022448"/>
    </source>
</evidence>
<keyword evidence="8 10" id="KW-0472">Membrane</keyword>
<dbReference type="NCBIfam" id="TIGR00797">
    <property type="entry name" value="matE"/>
    <property type="match status" value="1"/>
</dbReference>
<evidence type="ECO:0000313" key="11">
    <source>
        <dbReference type="EMBL" id="UYQ94253.1"/>
    </source>
</evidence>
<evidence type="ECO:0000256" key="5">
    <source>
        <dbReference type="ARBA" id="ARBA00022692"/>
    </source>
</evidence>
<keyword evidence="5 10" id="KW-0812">Transmembrane</keyword>
<keyword evidence="3" id="KW-0050">Antiport</keyword>
<sequence length="443" mass="49041">MRVDTSNRQVFKIAAPIWLALIIPQINHMTNVAFLGRLGQFEMAANGIAGLYYLVMYMISHGLNNGMQILIARRAGETNYPGIGRLFGSGIWLGLVFAFLAIGVTAVLAPIIFASSLHDPQIQEAALSFIRIRMWGLPFLMMMGLANSFYIGTTNTRILAVTSVFMEFTNIGMDYALIFGKLGFPAMGLNGAAYASIIAECTGFVTAFAMLFILKYHKQFHLFQYLRPQFAAIRSTLTVAAPLIVQYLFAVGSWLVFFIFIEHLGQRPLAISNMMRSLFGILSVFIWALGSTANTMVSNLIGQGREFEVTGIIRKIAGYSLACVSVVCLVVNLFPHQLLAIYTPDATLIQEALPSVRMLTASILTTAVSSVVFSGVTGTGNTKVNLLIEFTAVILYLVYCEVVIEQWQKPLHWAWGSEFIYWITVLVLAAWYLKSGKWKGKQL</sequence>
<dbReference type="InterPro" id="IPR050222">
    <property type="entry name" value="MATE_MdtK"/>
</dbReference>
<dbReference type="PANTHER" id="PTHR43298">
    <property type="entry name" value="MULTIDRUG RESISTANCE PROTEIN NORM-RELATED"/>
    <property type="match status" value="1"/>
</dbReference>
<feature type="transmembrane region" description="Helical" evidence="10">
    <location>
        <begin position="235"/>
        <end position="261"/>
    </location>
</feature>
<feature type="transmembrane region" description="Helical" evidence="10">
    <location>
        <begin position="413"/>
        <end position="433"/>
    </location>
</feature>
<dbReference type="InterPro" id="IPR002528">
    <property type="entry name" value="MATE_fam"/>
</dbReference>
<dbReference type="InterPro" id="IPR048279">
    <property type="entry name" value="MdtK-like"/>
</dbReference>
<evidence type="ECO:0000256" key="7">
    <source>
        <dbReference type="ARBA" id="ARBA00023065"/>
    </source>
</evidence>
<feature type="transmembrane region" description="Helical" evidence="10">
    <location>
        <begin position="192"/>
        <end position="214"/>
    </location>
</feature>
<evidence type="ECO:0000256" key="9">
    <source>
        <dbReference type="ARBA" id="ARBA00031636"/>
    </source>
</evidence>
<dbReference type="Pfam" id="PF01554">
    <property type="entry name" value="MatE"/>
    <property type="match status" value="2"/>
</dbReference>
<feature type="transmembrane region" description="Helical" evidence="10">
    <location>
        <begin position="316"/>
        <end position="335"/>
    </location>
</feature>
<name>A0ABY6J3K2_9BACT</name>